<evidence type="ECO:0000313" key="6">
    <source>
        <dbReference type="EMBL" id="KAK7132679.1"/>
    </source>
</evidence>
<keyword evidence="3" id="KW-0812">Transmembrane</keyword>
<dbReference type="GO" id="GO:0002768">
    <property type="term" value="P:immune response-regulating cell surface receptor signaling pathway"/>
    <property type="evidence" value="ECO:0007669"/>
    <property type="project" value="TreeGrafter"/>
</dbReference>
<dbReference type="Proteomes" id="UP001364617">
    <property type="component" value="Unassembled WGS sequence"/>
</dbReference>
<feature type="disulfide bond" evidence="1">
    <location>
        <begin position="100"/>
        <end position="115"/>
    </location>
</feature>
<keyword evidence="4" id="KW-0732">Signal</keyword>
<feature type="compositionally biased region" description="Polar residues" evidence="2">
    <location>
        <begin position="288"/>
        <end position="299"/>
    </location>
</feature>
<keyword evidence="3" id="KW-0472">Membrane</keyword>
<dbReference type="AlphaFoldDB" id="A0AAN9CDZ3"/>
<dbReference type="GO" id="GO:0009897">
    <property type="term" value="C:external side of plasma membrane"/>
    <property type="evidence" value="ECO:0007669"/>
    <property type="project" value="TreeGrafter"/>
</dbReference>
<evidence type="ECO:0000256" key="2">
    <source>
        <dbReference type="SAM" id="MobiDB-lite"/>
    </source>
</evidence>
<feature type="chain" id="PRO_5042890519" description="TNFR-Cys domain-containing protein" evidence="4">
    <location>
        <begin position="20"/>
        <end position="299"/>
    </location>
</feature>
<reference evidence="6 7" key="1">
    <citation type="submission" date="2024-02" db="EMBL/GenBank/DDBJ databases">
        <title>Chromosome-level genome assembly of the Eurasian Minnow (Phoxinus phoxinus).</title>
        <authorList>
            <person name="Oriowo T.O."/>
            <person name="Martin S."/>
            <person name="Stange M."/>
            <person name="Chrysostomakis Y."/>
            <person name="Brown T."/>
            <person name="Winkler S."/>
            <person name="Kukowka S."/>
            <person name="Myers E.W."/>
            <person name="Bohne A."/>
        </authorList>
    </citation>
    <scope>NUCLEOTIDE SEQUENCE [LARGE SCALE GENOMIC DNA]</scope>
    <source>
        <strain evidence="6">ZFMK-TIS-60720</strain>
        <tissue evidence="6">Whole Organism</tissue>
    </source>
</reference>
<dbReference type="PROSITE" id="PS50050">
    <property type="entry name" value="TNFR_NGFR_2"/>
    <property type="match status" value="1"/>
</dbReference>
<accession>A0AAN9CDZ3</accession>
<feature type="region of interest" description="Disordered" evidence="2">
    <location>
        <begin position="244"/>
        <end position="299"/>
    </location>
</feature>
<sequence>MKTYFIIYLLVTLLHFVLCCEDETHYKKNDKCCKKCGPGKRMMMDDNCEDPHCQDCQIGEYQSGYTTNTKCLRQPSCDTNLHFKPQDDKPITTRLNKCVCESGYYCTLDDDCSACREHSVCKPGQRVAKKGSPESDTVCEACKNGTFSTHGSVDTCQEWTKCDNGYDQNTGSLTSDRICLGSPVHRVVTGIIVGVLVLGVIVALVVYFKKSKKKQGWKEVNDEFPNENPNVKGLNIMKHQDEDVERAHQPLRQPEEDVDNSGPVSPTPSNMTENGNVVDQEHGKEHIISTTESNSYPYQ</sequence>
<keyword evidence="1" id="KW-1015">Disulfide bond</keyword>
<feature type="compositionally biased region" description="Polar residues" evidence="2">
    <location>
        <begin position="262"/>
        <end position="277"/>
    </location>
</feature>
<name>A0AAN9CDZ3_9TELE</name>
<feature type="disulfide bond" evidence="1">
    <location>
        <begin position="121"/>
        <end position="139"/>
    </location>
</feature>
<comment type="caution">
    <text evidence="1">Lacks conserved residue(s) required for the propagation of feature annotation.</text>
</comment>
<feature type="domain" description="TNFR-Cys" evidence="5">
    <location>
        <begin position="99"/>
        <end position="139"/>
    </location>
</feature>
<keyword evidence="3" id="KW-1133">Transmembrane helix</keyword>
<keyword evidence="7" id="KW-1185">Reference proteome</keyword>
<protein>
    <recommendedName>
        <fullName evidence="5">TNFR-Cys domain-containing protein</fullName>
    </recommendedName>
</protein>
<dbReference type="EMBL" id="JAYKXH010000020">
    <property type="protein sequence ID" value="KAK7132679.1"/>
    <property type="molecule type" value="Genomic_DNA"/>
</dbReference>
<evidence type="ECO:0000256" key="1">
    <source>
        <dbReference type="PROSITE-ProRule" id="PRU00206"/>
    </source>
</evidence>
<dbReference type="SMART" id="SM00208">
    <property type="entry name" value="TNFR"/>
    <property type="match status" value="3"/>
</dbReference>
<evidence type="ECO:0000256" key="4">
    <source>
        <dbReference type="SAM" id="SignalP"/>
    </source>
</evidence>
<feature type="transmembrane region" description="Helical" evidence="3">
    <location>
        <begin position="187"/>
        <end position="208"/>
    </location>
</feature>
<evidence type="ECO:0000313" key="7">
    <source>
        <dbReference type="Proteomes" id="UP001364617"/>
    </source>
</evidence>
<organism evidence="6 7">
    <name type="scientific">Phoxinus phoxinus</name>
    <name type="common">Eurasian minnow</name>
    <dbReference type="NCBI Taxonomy" id="58324"/>
    <lineage>
        <taxon>Eukaryota</taxon>
        <taxon>Metazoa</taxon>
        <taxon>Chordata</taxon>
        <taxon>Craniata</taxon>
        <taxon>Vertebrata</taxon>
        <taxon>Euteleostomi</taxon>
        <taxon>Actinopterygii</taxon>
        <taxon>Neopterygii</taxon>
        <taxon>Teleostei</taxon>
        <taxon>Ostariophysi</taxon>
        <taxon>Cypriniformes</taxon>
        <taxon>Leuciscidae</taxon>
        <taxon>Phoxininae</taxon>
        <taxon>Phoxinus</taxon>
    </lineage>
</organism>
<dbReference type="InterPro" id="IPR001368">
    <property type="entry name" value="TNFR/NGFR_Cys_rich_reg"/>
</dbReference>
<evidence type="ECO:0000259" key="5">
    <source>
        <dbReference type="PROSITE" id="PS50050"/>
    </source>
</evidence>
<dbReference type="Gene3D" id="2.10.50.10">
    <property type="entry name" value="Tumor Necrosis Factor Receptor, subunit A, domain 2"/>
    <property type="match status" value="2"/>
</dbReference>
<evidence type="ECO:0000256" key="3">
    <source>
        <dbReference type="SAM" id="Phobius"/>
    </source>
</evidence>
<dbReference type="InterPro" id="IPR052135">
    <property type="entry name" value="TNFRSF5"/>
</dbReference>
<dbReference type="PANTHER" id="PTHR46875">
    <property type="entry name" value="TUMOR NECROSIS FACTOR RECEPTOR SUPERFAMILY MEMBER 5"/>
    <property type="match status" value="1"/>
</dbReference>
<proteinExistence type="predicted"/>
<dbReference type="Pfam" id="PF00020">
    <property type="entry name" value="TNFR_c6"/>
    <property type="match status" value="1"/>
</dbReference>
<dbReference type="FunFam" id="2.10.50.10:FF:000065">
    <property type="entry name" value="TNF receptor superfamily member 14"/>
    <property type="match status" value="1"/>
</dbReference>
<feature type="signal peptide" evidence="4">
    <location>
        <begin position="1"/>
        <end position="19"/>
    </location>
</feature>
<dbReference type="GO" id="GO:0035631">
    <property type="term" value="C:CD40 receptor complex"/>
    <property type="evidence" value="ECO:0007669"/>
    <property type="project" value="TreeGrafter"/>
</dbReference>
<dbReference type="SUPFAM" id="SSF57586">
    <property type="entry name" value="TNF receptor-like"/>
    <property type="match status" value="2"/>
</dbReference>
<comment type="caution">
    <text evidence="6">The sequence shown here is derived from an EMBL/GenBank/DDBJ whole genome shotgun (WGS) entry which is preliminary data.</text>
</comment>
<gene>
    <name evidence="6" type="ORF">R3I93_019040</name>
</gene>
<dbReference type="PANTHER" id="PTHR46875:SF3">
    <property type="entry name" value="CD40 MOLECULE, TNF RECEPTOR SUPERFAMILY MEMBER 5"/>
    <property type="match status" value="1"/>
</dbReference>
<feature type="repeat" description="TNFR-Cys" evidence="1">
    <location>
        <begin position="99"/>
        <end position="139"/>
    </location>
</feature>